<keyword evidence="2" id="KW-1185">Reference proteome</keyword>
<comment type="caution">
    <text evidence="1">The sequence shown here is derived from an EMBL/GenBank/DDBJ whole genome shotgun (WGS) entry which is preliminary data.</text>
</comment>
<reference evidence="1 2" key="1">
    <citation type="submission" date="2020-03" db="EMBL/GenBank/DDBJ databases">
        <title>Dissostichus mawsoni Genome sequencing and assembly.</title>
        <authorList>
            <person name="Park H."/>
        </authorList>
    </citation>
    <scope>NUCLEOTIDE SEQUENCE [LARGE SCALE GENOMIC DNA]</scope>
    <source>
        <strain evidence="1">DM0001</strain>
        <tissue evidence="1">Muscle</tissue>
    </source>
</reference>
<evidence type="ECO:0000313" key="2">
    <source>
        <dbReference type="Proteomes" id="UP000518266"/>
    </source>
</evidence>
<proteinExistence type="predicted"/>
<sequence length="194" mass="20750">MLGDLGQIGEDLPSTREIWSMRHGSPPSSSKTCNIYKPLRRINQKGTGGAALPITSTRPSGCVTVDVMDLCHAEGFNHAALGQDQQPREGQRPGAELGQHFSQTLRLLLCPLVTLVGVGDGVGDGEGDKEGEEGRGGAGDTGLWLLASTINRPLYFSGSSAVPRSLTSNISSHLCFYTHTEIRRLTVISSIREH</sequence>
<organism evidence="1 2">
    <name type="scientific">Dissostichus mawsoni</name>
    <name type="common">Antarctic cod</name>
    <dbReference type="NCBI Taxonomy" id="36200"/>
    <lineage>
        <taxon>Eukaryota</taxon>
        <taxon>Metazoa</taxon>
        <taxon>Chordata</taxon>
        <taxon>Craniata</taxon>
        <taxon>Vertebrata</taxon>
        <taxon>Euteleostomi</taxon>
        <taxon>Actinopterygii</taxon>
        <taxon>Neopterygii</taxon>
        <taxon>Teleostei</taxon>
        <taxon>Neoteleostei</taxon>
        <taxon>Acanthomorphata</taxon>
        <taxon>Eupercaria</taxon>
        <taxon>Perciformes</taxon>
        <taxon>Notothenioidei</taxon>
        <taxon>Nototheniidae</taxon>
        <taxon>Dissostichus</taxon>
    </lineage>
</organism>
<dbReference type="Proteomes" id="UP000518266">
    <property type="component" value="Unassembled WGS sequence"/>
</dbReference>
<gene>
    <name evidence="1" type="ORF">F7725_022985</name>
</gene>
<dbReference type="AlphaFoldDB" id="A0A7J5YZS5"/>
<feature type="non-terminal residue" evidence="1">
    <location>
        <position position="1"/>
    </location>
</feature>
<name>A0A7J5YZS5_DISMA</name>
<accession>A0A7J5YZS5</accession>
<dbReference type="EMBL" id="JAAKFY010000007">
    <property type="protein sequence ID" value="KAF3854930.1"/>
    <property type="molecule type" value="Genomic_DNA"/>
</dbReference>
<protein>
    <submittedName>
        <fullName evidence="1">Uncharacterized protein</fullName>
    </submittedName>
</protein>
<evidence type="ECO:0000313" key="1">
    <source>
        <dbReference type="EMBL" id="KAF3854930.1"/>
    </source>
</evidence>